<organism evidence="4">
    <name type="scientific">viral metagenome</name>
    <dbReference type="NCBI Taxonomy" id="1070528"/>
    <lineage>
        <taxon>unclassified sequences</taxon>
        <taxon>metagenomes</taxon>
        <taxon>organismal metagenomes</taxon>
    </lineage>
</organism>
<dbReference type="InterPro" id="IPR044068">
    <property type="entry name" value="CB"/>
</dbReference>
<protein>
    <recommendedName>
        <fullName evidence="3">Core-binding (CB) domain-containing protein</fullName>
    </recommendedName>
</protein>
<dbReference type="PROSITE" id="PS51900">
    <property type="entry name" value="CB"/>
    <property type="match status" value="1"/>
</dbReference>
<dbReference type="EMBL" id="MT143861">
    <property type="protein sequence ID" value="QJB03801.1"/>
    <property type="molecule type" value="Genomic_DNA"/>
</dbReference>
<dbReference type="InterPro" id="IPR010998">
    <property type="entry name" value="Integrase_recombinase_N"/>
</dbReference>
<dbReference type="SUPFAM" id="SSF56349">
    <property type="entry name" value="DNA breaking-rejoining enzymes"/>
    <property type="match status" value="1"/>
</dbReference>
<dbReference type="Gene3D" id="1.10.150.130">
    <property type="match status" value="1"/>
</dbReference>
<reference evidence="4" key="1">
    <citation type="submission" date="2020-03" db="EMBL/GenBank/DDBJ databases">
        <title>The deep terrestrial virosphere.</title>
        <authorList>
            <person name="Holmfeldt K."/>
            <person name="Nilsson E."/>
            <person name="Simone D."/>
            <person name="Lopez-Fernandez M."/>
            <person name="Wu X."/>
            <person name="de Brujin I."/>
            <person name="Lundin D."/>
            <person name="Andersson A."/>
            <person name="Bertilsson S."/>
            <person name="Dopson M."/>
        </authorList>
    </citation>
    <scope>NUCLEOTIDE SEQUENCE</scope>
    <source>
        <strain evidence="4">MM171B00549</strain>
    </source>
</reference>
<keyword evidence="1" id="KW-0238">DNA-binding</keyword>
<name>A0A6M3M7L1_9ZZZZ</name>
<gene>
    <name evidence="4" type="ORF">MM171B00549_0015</name>
</gene>
<feature type="domain" description="Core-binding (CB)" evidence="3">
    <location>
        <begin position="1"/>
        <end position="97"/>
    </location>
</feature>
<keyword evidence="2" id="KW-0175">Coiled coil</keyword>
<evidence type="ECO:0000313" key="4">
    <source>
        <dbReference type="EMBL" id="QJB03801.1"/>
    </source>
</evidence>
<feature type="coiled-coil region" evidence="2">
    <location>
        <begin position="335"/>
        <end position="362"/>
    </location>
</feature>
<evidence type="ECO:0000256" key="2">
    <source>
        <dbReference type="SAM" id="Coils"/>
    </source>
</evidence>
<dbReference type="GO" id="GO:0003677">
    <property type="term" value="F:DNA binding"/>
    <property type="evidence" value="ECO:0007669"/>
    <property type="project" value="UniProtKB-KW"/>
</dbReference>
<evidence type="ECO:0000256" key="1">
    <source>
        <dbReference type="ARBA" id="ARBA00023125"/>
    </source>
</evidence>
<accession>A0A6M3M7L1</accession>
<dbReference type="InterPro" id="IPR011010">
    <property type="entry name" value="DNA_brk_join_enz"/>
</dbReference>
<evidence type="ECO:0000259" key="3">
    <source>
        <dbReference type="PROSITE" id="PS51900"/>
    </source>
</evidence>
<proteinExistence type="predicted"/>
<dbReference type="AlphaFoldDB" id="A0A6M3M7L1"/>
<sequence length="397" mass="46345">MEPKDETVIHWLGRLRPSTARSYEDRFDAFMRWIKEGDGRFADMTPDELVEYQKTCDDDSRYDILDAIQTYVSGLKLRHKSLKTTYAILRSFFLHNRCELPRDPSYRINSDIEPVKGDLSIEQIRDIVMSSNEVYRAVFLSMFQGSLDLSAFDHWNRNGWEELRKELQKKPNIIRIDIPGRKGMRNAKPFYSLIGGNAIDAIVNYLPNRPAGGTAIFYTKDGKPVSKNSVSLYWLRHLDKIGIIDRSANTKGKSKRYGKNLHEIRDVFRSQWEKSPAKGSVAEFMMGHLRQIDPNEYNKAFRDEEWVRDIYEDALPMLQIMSSDMPYGKINGTIVKTMQRRIDDLEAELEAERRNKIEKDVEFRDLAETVKRMAPAFAGVQELIEEKRKRDSLNRRD</sequence>